<proteinExistence type="predicted"/>
<gene>
    <name evidence="2" type="ORF">Metal_3692</name>
</gene>
<keyword evidence="1" id="KW-0812">Transmembrane</keyword>
<dbReference type="HOGENOM" id="CLU_1303687_0_0_6"/>
<name>H8GHM1_METAL</name>
<evidence type="ECO:0008006" key="4">
    <source>
        <dbReference type="Google" id="ProtNLM"/>
    </source>
</evidence>
<evidence type="ECO:0000313" key="2">
    <source>
        <dbReference type="EMBL" id="EIC31339.1"/>
    </source>
</evidence>
<keyword evidence="3" id="KW-1185">Reference proteome</keyword>
<dbReference type="AlphaFoldDB" id="H8GHM1"/>
<evidence type="ECO:0000256" key="1">
    <source>
        <dbReference type="SAM" id="Phobius"/>
    </source>
</evidence>
<protein>
    <recommendedName>
        <fullName evidence="4">DUF2846 domain-containing protein</fullName>
    </recommendedName>
</protein>
<dbReference type="Proteomes" id="UP000005090">
    <property type="component" value="Chromosome"/>
</dbReference>
<organism evidence="2 3">
    <name type="scientific">Methylomicrobium album BG8</name>
    <dbReference type="NCBI Taxonomy" id="686340"/>
    <lineage>
        <taxon>Bacteria</taxon>
        <taxon>Pseudomonadati</taxon>
        <taxon>Pseudomonadota</taxon>
        <taxon>Gammaproteobacteria</taxon>
        <taxon>Methylococcales</taxon>
        <taxon>Methylococcaceae</taxon>
        <taxon>Methylomicrobium</taxon>
    </lineage>
</organism>
<sequence>MSGIASYFRRSITTPTRIRRNRFTGFRHLERAWIPIGFCELGAMNRALLYLSALGWRITFDIRPTRLSLLEKINNMKTLLLLISIFFGGCSTTIIIPAPSPLPSPDKATIVFIYKGLGIYETHKTKVFIDDKVVGTVNTISPLTVTVSPGEHKLYTKTSGQVIDRINSSYFQENRVYYMSIWFEGGVWAGSMWITEIPQISEFEVIKYSFQ</sequence>
<keyword evidence="1" id="KW-1133">Transmembrane helix</keyword>
<dbReference type="EMBL" id="CM001475">
    <property type="protein sequence ID" value="EIC31339.1"/>
    <property type="molecule type" value="Genomic_DNA"/>
</dbReference>
<evidence type="ECO:0000313" key="3">
    <source>
        <dbReference type="Proteomes" id="UP000005090"/>
    </source>
</evidence>
<feature type="transmembrane region" description="Helical" evidence="1">
    <location>
        <begin position="79"/>
        <end position="98"/>
    </location>
</feature>
<dbReference type="STRING" id="686340.Metal_3692"/>
<accession>H8GHM1</accession>
<reference evidence="2 3" key="1">
    <citation type="journal article" date="2013" name="Genome Announc.">
        <title>Genome Sequence of the Obligate Gammaproteobacterial Methanotroph Methylomicrobium album Strain BG8.</title>
        <authorList>
            <person name="Kits K.D."/>
            <person name="Kalyuzhnaya M.G."/>
            <person name="Klotz M.G."/>
            <person name="Jetten M.S."/>
            <person name="Op den Camp H.J."/>
            <person name="Vuilleumier S."/>
            <person name="Bringel F."/>
            <person name="Dispirito A.A."/>
            <person name="Murrell J.C."/>
            <person name="Bruce D."/>
            <person name="Cheng J.F."/>
            <person name="Copeland A."/>
            <person name="Goodwin L."/>
            <person name="Hauser L."/>
            <person name="Lajus A."/>
            <person name="Land M.L."/>
            <person name="Lapidus A."/>
            <person name="Lucas S."/>
            <person name="Medigue C."/>
            <person name="Pitluck S."/>
            <person name="Woyke T."/>
            <person name="Zeytun A."/>
            <person name="Stein L.Y."/>
        </authorList>
    </citation>
    <scope>NUCLEOTIDE SEQUENCE [LARGE SCALE GENOMIC DNA]</scope>
    <source>
        <strain evidence="2 3">BG8</strain>
    </source>
</reference>
<keyword evidence="1" id="KW-0472">Membrane</keyword>